<name>A0A4S8QRR2_9HELO</name>
<sequence>MEMAVTESDRSPSRESFANTENEEHVLIENLMEGASISRPLSAQGSLAHEEDEERNHVLSNENSTMETLAVDFDRQSLGEESLPEVRRQRDIGMACKYCVLCQAQFPPFFSEVSGINTFWKWRQRRQVQPWEYKFRAVIEVHISEEEEEDIGITGLMTFPEGDSQEKLVASIPSSSTEFLLNIVQSPDNPGYCEAFCFHDWCYSILCWRLGRYSDATLHKVCKSLSISPAWENIAESEGYLHYQVARNSLLSDMAELGPKYQPLFLSKLPLELRALIWGCVGPSSAYSSFMIVAGETSRLFYQMHRPAQLILTLYPKSILVPKMIRIFGTDYIQSLCAEPATIPITDSAIACSYKLAIGTHGICAIQIISENGYSYWVGKVPASGLVWYADAQRDVRRDTKLYYTFKGLNIDVRKIQRFKAGTWDRVDSPELPQEGSFLNYIRRDGHSLYRYIQFYRGYEYTTGITIYYHKEFVTGMEAYYGKITELTGAYSGVALHLPLESSERISYVWIKLEENRIQRYYDPAFIIQTTHGRTCHLGPYIPHDEYKFYQWNRLSFHGQITGIFVENSDWTLKNFNIISDGNEVEPMQPQLHYETPKQRPHIYLPQNSKYGDYDLYFSSAKFSQMKRVTLCRINERCMGILISYLYKPPVVLGQWYKPELSSHQIIYDRSHPPPLKIIFRSARLENSEGGFVMDVSFTQEELPANNDTNDQVQVFDLALNEHIAWWFTSSTDLISLWNPGAESAHSVEMREIICQDHEVQFQGQLTADNSIDISKSTSNEQDIFENTTMEGENDHRAIPQNLITLAEESRGDNETVNTDLVTPYDEIEIPAGNAVDEREGWSESHESEHEVLDYQNEDEDELGEEEENDDAVPLAFVKASEYCLLCRARFPVFDSINRSDTISYPEWRSENIDELWQSQIRAVLPLNEDEDESVFITEVVELERDDIKAPLVGWSPSRNINIKAAPGLDDPIDRRACCFHDWCYSIFTWEFGPNKLKLLYEMGTSFEPSTAWQMPAELKGPLYPQIDYDSLLSSVDERSAKFQPLLLLKLPPELRSRIWNFVGPTSAYSAFMLLAGETSTLARQIQTPAVRELTLKPGCYINSSFINMYGTQYIRNLTTKNGPGPSSGIEIVETVTGIQVVSSVHGICSIRLSGQNWKSKWMGTFPHTDRCWYGDVSLDNDVLVCFYNGLTIEEMAANHQPPIRQVMWDRPDHPEVTFDADGKLFTLFEPEELYHMRLPALAFFRFIPLTAHEVYASSLTIYFSSKCITGIEVHFPTTSNLVGSRGNIAVHFPLAKDERISNVWLRLEMYGAVESVPSLLIRTTLGRDYTFGPYVGPTRYSSYCWVMLKHRGCISGFYFENSSEIRRLGVIGDDSLTEVDEISLPRYETCDPVRPLIGFLGRTLFMNDAKIQDFKSITICRVDRRCIGMLIHYLDINLPPAVLGQWLDSERSKHISMYDTSDWIGPPPVKIAFRSSESEPFVQDIKFCGHELELVFKQSKDLDTKVEVYEIGARIAWWFTSEWDSIRLWQPRLDDSSRIPVEYELVQD</sequence>
<feature type="region of interest" description="Disordered" evidence="1">
    <location>
        <begin position="837"/>
        <end position="870"/>
    </location>
</feature>
<evidence type="ECO:0000313" key="2">
    <source>
        <dbReference type="EMBL" id="THV46025.1"/>
    </source>
</evidence>
<reference evidence="2 3" key="1">
    <citation type="submission" date="2017-12" db="EMBL/GenBank/DDBJ databases">
        <title>Comparative genomics of Botrytis spp.</title>
        <authorList>
            <person name="Valero-Jimenez C.A."/>
            <person name="Tapia P."/>
            <person name="Veloso J."/>
            <person name="Silva-Moreno E."/>
            <person name="Staats M."/>
            <person name="Valdes J.H."/>
            <person name="Van Kan J.A.L."/>
        </authorList>
    </citation>
    <scope>NUCLEOTIDE SEQUENCE [LARGE SCALE GENOMIC DNA]</scope>
    <source>
        <strain evidence="2 3">MUCL435</strain>
    </source>
</reference>
<dbReference type="EMBL" id="PQXL01000424">
    <property type="protein sequence ID" value="THV46025.1"/>
    <property type="molecule type" value="Genomic_DNA"/>
</dbReference>
<feature type="compositionally biased region" description="Basic and acidic residues" evidence="1">
    <location>
        <begin position="837"/>
        <end position="853"/>
    </location>
</feature>
<evidence type="ECO:0000256" key="1">
    <source>
        <dbReference type="SAM" id="MobiDB-lite"/>
    </source>
</evidence>
<feature type="compositionally biased region" description="Acidic residues" evidence="1">
    <location>
        <begin position="856"/>
        <end position="870"/>
    </location>
</feature>
<dbReference type="InterPro" id="IPR036404">
    <property type="entry name" value="Jacalin-like_lectin_dom_sf"/>
</dbReference>
<evidence type="ECO:0000313" key="3">
    <source>
        <dbReference type="Proteomes" id="UP000308671"/>
    </source>
</evidence>
<keyword evidence="3" id="KW-1185">Reference proteome</keyword>
<feature type="region of interest" description="Disordered" evidence="1">
    <location>
        <begin position="42"/>
        <end position="63"/>
    </location>
</feature>
<feature type="region of interest" description="Disordered" evidence="1">
    <location>
        <begin position="1"/>
        <end position="30"/>
    </location>
</feature>
<protein>
    <submittedName>
        <fullName evidence="2">Uncharacterized protein</fullName>
    </submittedName>
</protein>
<dbReference type="SUPFAM" id="SSF51101">
    <property type="entry name" value="Mannose-binding lectins"/>
    <property type="match status" value="1"/>
</dbReference>
<accession>A0A4S8QRR2</accession>
<organism evidence="2 3">
    <name type="scientific">Botrytis galanthina</name>
    <dbReference type="NCBI Taxonomy" id="278940"/>
    <lineage>
        <taxon>Eukaryota</taxon>
        <taxon>Fungi</taxon>
        <taxon>Dikarya</taxon>
        <taxon>Ascomycota</taxon>
        <taxon>Pezizomycotina</taxon>
        <taxon>Leotiomycetes</taxon>
        <taxon>Helotiales</taxon>
        <taxon>Sclerotiniaceae</taxon>
        <taxon>Botrytis</taxon>
    </lineage>
</organism>
<gene>
    <name evidence="2" type="ORF">BGAL_0425g00020</name>
</gene>
<dbReference type="OrthoDB" id="3481287at2759"/>
<proteinExistence type="predicted"/>
<dbReference type="Proteomes" id="UP000308671">
    <property type="component" value="Unassembled WGS sequence"/>
</dbReference>
<comment type="caution">
    <text evidence="2">The sequence shown here is derived from an EMBL/GenBank/DDBJ whole genome shotgun (WGS) entry which is preliminary data.</text>
</comment>